<evidence type="ECO:0000313" key="2">
    <source>
        <dbReference type="EMBL" id="GAA3689471.1"/>
    </source>
</evidence>
<proteinExistence type="predicted"/>
<feature type="region of interest" description="Disordered" evidence="1">
    <location>
        <begin position="23"/>
        <end position="44"/>
    </location>
</feature>
<gene>
    <name evidence="2" type="ORF">GCM10022224_063660</name>
</gene>
<organism evidence="2 3">
    <name type="scientific">Nonomuraea antimicrobica</name>
    <dbReference type="NCBI Taxonomy" id="561173"/>
    <lineage>
        <taxon>Bacteria</taxon>
        <taxon>Bacillati</taxon>
        <taxon>Actinomycetota</taxon>
        <taxon>Actinomycetes</taxon>
        <taxon>Streptosporangiales</taxon>
        <taxon>Streptosporangiaceae</taxon>
        <taxon>Nonomuraea</taxon>
    </lineage>
</organism>
<name>A0ABP7CII9_9ACTN</name>
<protein>
    <submittedName>
        <fullName evidence="2">Uncharacterized protein</fullName>
    </submittedName>
</protein>
<dbReference type="Proteomes" id="UP001500902">
    <property type="component" value="Unassembled WGS sequence"/>
</dbReference>
<comment type="caution">
    <text evidence="2">The sequence shown here is derived from an EMBL/GenBank/DDBJ whole genome shotgun (WGS) entry which is preliminary data.</text>
</comment>
<keyword evidence="3" id="KW-1185">Reference proteome</keyword>
<accession>A0ABP7CII9</accession>
<evidence type="ECO:0000313" key="3">
    <source>
        <dbReference type="Proteomes" id="UP001500902"/>
    </source>
</evidence>
<sequence>MTGRRKNLPHAAHDSRALAVTPHAKDAVRHRQFRSASDDARDQANEHRLRMEAPAAFAC</sequence>
<reference evidence="3" key="1">
    <citation type="journal article" date="2019" name="Int. J. Syst. Evol. Microbiol.">
        <title>The Global Catalogue of Microorganisms (GCM) 10K type strain sequencing project: providing services to taxonomists for standard genome sequencing and annotation.</title>
        <authorList>
            <consortium name="The Broad Institute Genomics Platform"/>
            <consortium name="The Broad Institute Genome Sequencing Center for Infectious Disease"/>
            <person name="Wu L."/>
            <person name="Ma J."/>
        </authorList>
    </citation>
    <scope>NUCLEOTIDE SEQUENCE [LARGE SCALE GENOMIC DNA]</scope>
    <source>
        <strain evidence="3">JCM 16904</strain>
    </source>
</reference>
<dbReference type="EMBL" id="BAAAZP010000112">
    <property type="protein sequence ID" value="GAA3689471.1"/>
    <property type="molecule type" value="Genomic_DNA"/>
</dbReference>
<evidence type="ECO:0000256" key="1">
    <source>
        <dbReference type="SAM" id="MobiDB-lite"/>
    </source>
</evidence>